<protein>
    <submittedName>
        <fullName evidence="2">Uncharacterized protein</fullName>
    </submittedName>
</protein>
<evidence type="ECO:0000256" key="1">
    <source>
        <dbReference type="SAM" id="MobiDB-lite"/>
    </source>
</evidence>
<accession>A0A345BZV3</accession>
<dbReference type="RefSeq" id="WP_114373308.1">
    <property type="nucleotide sequence ID" value="NZ_CP031092.1"/>
</dbReference>
<reference evidence="2 3" key="1">
    <citation type="journal article" date="2018" name="J. Microbiol.">
        <title>Salicibibacter kimchii gen. nov., sp. nov., a moderately halophilic and alkalitolerant bacterium in the family Bacillaceae, isolated from kimchi.</title>
        <authorList>
            <person name="Jang J.Y."/>
            <person name="Oh Y.J."/>
            <person name="Lim S.K."/>
            <person name="Park H.K."/>
            <person name="Lee C."/>
            <person name="Kim J.Y."/>
            <person name="Lee M.A."/>
            <person name="Choi H.J."/>
        </authorList>
    </citation>
    <scope>NUCLEOTIDE SEQUENCE [LARGE SCALE GENOMIC DNA]</scope>
    <source>
        <strain evidence="2 3">NKC1-1</strain>
    </source>
</reference>
<dbReference type="AlphaFoldDB" id="A0A345BZV3"/>
<dbReference type="KEGG" id="rue:DT065_10920"/>
<evidence type="ECO:0000313" key="3">
    <source>
        <dbReference type="Proteomes" id="UP000252100"/>
    </source>
</evidence>
<keyword evidence="3" id="KW-1185">Reference proteome</keyword>
<feature type="compositionally biased region" description="Basic and acidic residues" evidence="1">
    <location>
        <begin position="114"/>
        <end position="123"/>
    </location>
</feature>
<feature type="region of interest" description="Disordered" evidence="1">
    <location>
        <begin position="67"/>
        <end position="123"/>
    </location>
</feature>
<dbReference type="Proteomes" id="UP000252100">
    <property type="component" value="Chromosome"/>
</dbReference>
<sequence>MTKKRVTYTWKLNTERDPDSINEWLDAQSNIRDSLSFLVQVMQERFGNVDIRDIETSKELLQFMHDQEIGPEKKEVPSGRKAQASSEQETEEVATEETNAEEDQEEVDDIFSGIDDKAIFTRR</sequence>
<gene>
    <name evidence="2" type="ORF">DT065_10920</name>
</gene>
<feature type="compositionally biased region" description="Acidic residues" evidence="1">
    <location>
        <begin position="88"/>
        <end position="109"/>
    </location>
</feature>
<evidence type="ECO:0000313" key="2">
    <source>
        <dbReference type="EMBL" id="AXF56484.1"/>
    </source>
</evidence>
<dbReference type="EMBL" id="CP031092">
    <property type="protein sequence ID" value="AXF56484.1"/>
    <property type="molecule type" value="Genomic_DNA"/>
</dbReference>
<feature type="compositionally biased region" description="Basic and acidic residues" evidence="1">
    <location>
        <begin position="67"/>
        <end position="78"/>
    </location>
</feature>
<dbReference type="OrthoDB" id="2973596at2"/>
<organism evidence="2 3">
    <name type="scientific">Salicibibacter kimchii</name>
    <dbReference type="NCBI Taxonomy" id="2099786"/>
    <lineage>
        <taxon>Bacteria</taxon>
        <taxon>Bacillati</taxon>
        <taxon>Bacillota</taxon>
        <taxon>Bacilli</taxon>
        <taxon>Bacillales</taxon>
        <taxon>Bacillaceae</taxon>
        <taxon>Salicibibacter</taxon>
    </lineage>
</organism>
<proteinExistence type="predicted"/>
<name>A0A345BZV3_9BACI</name>